<evidence type="ECO:0000313" key="2">
    <source>
        <dbReference type="EMBL" id="MBA4535803.1"/>
    </source>
</evidence>
<proteinExistence type="predicted"/>
<feature type="transmembrane region" description="Helical" evidence="1">
    <location>
        <begin position="6"/>
        <end position="32"/>
    </location>
</feature>
<sequence length="109" mass="12761">MLKNDNGFFLAELFLSLSTLLLVCSILVPLYIDLVAKREQLEIEHEAVQILYEELISEKVEQTTNHFKTIIKNGIEYEFVRRPTNSGEMEVCIRFDIYSKEKEKCELTN</sequence>
<evidence type="ECO:0000256" key="1">
    <source>
        <dbReference type="SAM" id="Phobius"/>
    </source>
</evidence>
<accession>A0A6B3VQE4</accession>
<gene>
    <name evidence="3" type="ORF">G4D64_01285</name>
    <name evidence="2" type="ORF">H1Z61_01285</name>
</gene>
<dbReference type="EMBL" id="JAAIWN010000002">
    <property type="protein sequence ID" value="NEY80179.1"/>
    <property type="molecule type" value="Genomic_DNA"/>
</dbReference>
<dbReference type="RefSeq" id="WP_163239315.1">
    <property type="nucleotide sequence ID" value="NZ_CP082780.1"/>
</dbReference>
<reference evidence="2 5" key="2">
    <citation type="submission" date="2020-07" db="EMBL/GenBank/DDBJ databases">
        <authorList>
            <person name="Feng H."/>
        </authorList>
    </citation>
    <scope>NUCLEOTIDE SEQUENCE [LARGE SCALE GENOMIC DNA]</scope>
    <source>
        <strain evidence="5">s-12</strain>
        <strain evidence="2">S-12</strain>
    </source>
</reference>
<evidence type="ECO:0000313" key="5">
    <source>
        <dbReference type="Proteomes" id="UP000570010"/>
    </source>
</evidence>
<keyword evidence="4" id="KW-1185">Reference proteome</keyword>
<name>A0A6B3VQE4_9BACI</name>
<dbReference type="EMBL" id="JACEIO010000002">
    <property type="protein sequence ID" value="MBA4535803.1"/>
    <property type="molecule type" value="Genomic_DNA"/>
</dbReference>
<dbReference type="AlphaFoldDB" id="A0A6B3VQE4"/>
<reference evidence="3 4" key="1">
    <citation type="submission" date="2020-02" db="EMBL/GenBank/DDBJ databases">
        <title>Bacillus aquiflavi sp. nov., isolated from yellow water of strong flavor Chinese baijiu in Yibin region of China.</title>
        <authorList>
            <person name="Xie J."/>
        </authorList>
    </citation>
    <scope>NUCLEOTIDE SEQUENCE [LARGE SCALE GENOMIC DNA]</scope>
    <source>
        <strain evidence="3 4">3H-10</strain>
    </source>
</reference>
<organism evidence="3 4">
    <name type="scientific">Bacillus aquiflavi</name>
    <dbReference type="NCBI Taxonomy" id="2672567"/>
    <lineage>
        <taxon>Bacteria</taxon>
        <taxon>Bacillati</taxon>
        <taxon>Bacillota</taxon>
        <taxon>Bacilli</taxon>
        <taxon>Bacillales</taxon>
        <taxon>Bacillaceae</taxon>
        <taxon>Bacillus</taxon>
    </lineage>
</organism>
<keyword evidence="1" id="KW-0812">Transmembrane</keyword>
<protein>
    <recommendedName>
        <fullName evidence="6">Type II secretion system protein</fullName>
    </recommendedName>
</protein>
<dbReference type="Proteomes" id="UP000570010">
    <property type="component" value="Unassembled WGS sequence"/>
</dbReference>
<evidence type="ECO:0008006" key="6">
    <source>
        <dbReference type="Google" id="ProtNLM"/>
    </source>
</evidence>
<keyword evidence="1" id="KW-0472">Membrane</keyword>
<dbReference type="Proteomes" id="UP000472971">
    <property type="component" value="Unassembled WGS sequence"/>
</dbReference>
<comment type="caution">
    <text evidence="3">The sequence shown here is derived from an EMBL/GenBank/DDBJ whole genome shotgun (WGS) entry which is preliminary data.</text>
</comment>
<evidence type="ECO:0000313" key="4">
    <source>
        <dbReference type="Proteomes" id="UP000472971"/>
    </source>
</evidence>
<evidence type="ECO:0000313" key="3">
    <source>
        <dbReference type="EMBL" id="NEY80179.1"/>
    </source>
</evidence>
<keyword evidence="1" id="KW-1133">Transmembrane helix</keyword>